<feature type="compositionally biased region" description="Basic and acidic residues" evidence="1">
    <location>
        <begin position="682"/>
        <end position="697"/>
    </location>
</feature>
<dbReference type="Proteomes" id="UP000002009">
    <property type="component" value="Chromosome 12"/>
</dbReference>
<evidence type="ECO:0000313" key="4">
    <source>
        <dbReference type="Proteomes" id="UP000002009"/>
    </source>
</evidence>
<feature type="compositionally biased region" description="Basic and acidic residues" evidence="1">
    <location>
        <begin position="340"/>
        <end position="354"/>
    </location>
</feature>
<feature type="compositionally biased region" description="Basic and acidic residues" evidence="1">
    <location>
        <begin position="638"/>
        <end position="656"/>
    </location>
</feature>
<feature type="compositionally biased region" description="Gly residues" evidence="1">
    <location>
        <begin position="285"/>
        <end position="295"/>
    </location>
</feature>
<feature type="region of interest" description="Disordered" evidence="1">
    <location>
        <begin position="127"/>
        <end position="575"/>
    </location>
</feature>
<dbReference type="PANTHER" id="PTHR12509">
    <property type="entry name" value="SPERMATOGENESIS-ASSOCIATED 4-RELATED"/>
    <property type="match status" value="1"/>
</dbReference>
<dbReference type="KEGG" id="mis:MICPUN_63176"/>
<dbReference type="GO" id="GO:0005930">
    <property type="term" value="C:axoneme"/>
    <property type="evidence" value="ECO:0007669"/>
    <property type="project" value="TreeGrafter"/>
</dbReference>
<dbReference type="OMA" id="GFDWEAY"/>
<evidence type="ECO:0000259" key="2">
    <source>
        <dbReference type="PROSITE" id="PS50021"/>
    </source>
</evidence>
<feature type="compositionally biased region" description="Low complexity" evidence="1">
    <location>
        <begin position="393"/>
        <end position="405"/>
    </location>
</feature>
<dbReference type="InterPro" id="IPR001715">
    <property type="entry name" value="CH_dom"/>
</dbReference>
<feature type="compositionally biased region" description="Acidic residues" evidence="1">
    <location>
        <begin position="223"/>
        <end position="234"/>
    </location>
</feature>
<dbReference type="InterPro" id="IPR010441">
    <property type="entry name" value="CH_2"/>
</dbReference>
<dbReference type="AlphaFoldDB" id="C1FIY9"/>
<dbReference type="STRING" id="296587.C1FIY9"/>
<dbReference type="Gene3D" id="1.10.418.10">
    <property type="entry name" value="Calponin-like domain"/>
    <property type="match status" value="1"/>
</dbReference>
<dbReference type="InterPro" id="IPR036872">
    <property type="entry name" value="CH_dom_sf"/>
</dbReference>
<name>C1FIY9_MICCC</name>
<feature type="compositionally biased region" description="Gly residues" evidence="1">
    <location>
        <begin position="518"/>
        <end position="527"/>
    </location>
</feature>
<organism evidence="3 4">
    <name type="scientific">Micromonas commoda (strain RCC299 / NOUM17 / CCMP2709)</name>
    <name type="common">Picoplanktonic green alga</name>
    <dbReference type="NCBI Taxonomy" id="296587"/>
    <lineage>
        <taxon>Eukaryota</taxon>
        <taxon>Viridiplantae</taxon>
        <taxon>Chlorophyta</taxon>
        <taxon>Mamiellophyceae</taxon>
        <taxon>Mamiellales</taxon>
        <taxon>Mamiellaceae</taxon>
        <taxon>Micromonas</taxon>
    </lineage>
</organism>
<feature type="domain" description="Calponin-homology (CH)" evidence="2">
    <location>
        <begin position="15"/>
        <end position="123"/>
    </location>
</feature>
<keyword evidence="4" id="KW-1185">Reference proteome</keyword>
<feature type="compositionally biased region" description="Basic and acidic residues" evidence="1">
    <location>
        <begin position="547"/>
        <end position="575"/>
    </location>
</feature>
<dbReference type="RefSeq" id="XP_002509241.1">
    <property type="nucleotide sequence ID" value="XM_002509195.1"/>
</dbReference>
<dbReference type="OrthoDB" id="62528at2759"/>
<dbReference type="GO" id="GO:0008017">
    <property type="term" value="F:microtubule binding"/>
    <property type="evidence" value="ECO:0007669"/>
    <property type="project" value="TreeGrafter"/>
</dbReference>
<dbReference type="PANTHER" id="PTHR12509:SF8">
    <property type="entry name" value="SPERMATOGENESIS-ASSOCIATED PROTEIN 4"/>
    <property type="match status" value="1"/>
</dbReference>
<reference evidence="3 4" key="1">
    <citation type="journal article" date="2009" name="Science">
        <title>Green evolution and dynamic adaptations revealed by genomes of the marine picoeukaryotes Micromonas.</title>
        <authorList>
            <person name="Worden A.Z."/>
            <person name="Lee J.H."/>
            <person name="Mock T."/>
            <person name="Rouze P."/>
            <person name="Simmons M.P."/>
            <person name="Aerts A.L."/>
            <person name="Allen A.E."/>
            <person name="Cuvelier M.L."/>
            <person name="Derelle E."/>
            <person name="Everett M.V."/>
            <person name="Foulon E."/>
            <person name="Grimwood J."/>
            <person name="Gundlach H."/>
            <person name="Henrissat B."/>
            <person name="Napoli C."/>
            <person name="McDonald S.M."/>
            <person name="Parker M.S."/>
            <person name="Rombauts S."/>
            <person name="Salamov A."/>
            <person name="Von Dassow P."/>
            <person name="Badger J.H."/>
            <person name="Coutinho P.M."/>
            <person name="Demir E."/>
            <person name="Dubchak I."/>
            <person name="Gentemann C."/>
            <person name="Eikrem W."/>
            <person name="Gready J.E."/>
            <person name="John U."/>
            <person name="Lanier W."/>
            <person name="Lindquist E.A."/>
            <person name="Lucas S."/>
            <person name="Mayer K.F."/>
            <person name="Moreau H."/>
            <person name="Not F."/>
            <person name="Otillar R."/>
            <person name="Panaud O."/>
            <person name="Pangilinan J."/>
            <person name="Paulsen I."/>
            <person name="Piegu B."/>
            <person name="Poliakov A."/>
            <person name="Robbens S."/>
            <person name="Schmutz J."/>
            <person name="Toulza E."/>
            <person name="Wyss T."/>
            <person name="Zelensky A."/>
            <person name="Zhou K."/>
            <person name="Armbrust E.V."/>
            <person name="Bhattacharya D."/>
            <person name="Goodenough U.W."/>
            <person name="Van de Peer Y."/>
            <person name="Grigoriev I.V."/>
        </authorList>
    </citation>
    <scope>NUCLEOTIDE SEQUENCE [LARGE SCALE GENOMIC DNA]</scope>
    <source>
        <strain evidence="4">RCC299 / NOUM17</strain>
    </source>
</reference>
<feature type="region of interest" description="Disordered" evidence="1">
    <location>
        <begin position="615"/>
        <end position="706"/>
    </location>
</feature>
<accession>C1FIY9</accession>
<dbReference type="SUPFAM" id="SSF47576">
    <property type="entry name" value="Calponin-homology domain, CH-domain"/>
    <property type="match status" value="1"/>
</dbReference>
<sequence length="746" mass="81785">MPGQRVLGGSREAGAALPRIQLKWILSLDLESQVKNAKRDLANGYVFAEIISRYHPEEISLHSFDPAASSVAKKRDNWGQLVKFFKRKKWDIRAREWEQVSAMESGAAQELMDKIFKYLGGTLGTPVVSPTSSARPSDNYEAGPSGMAPGAARAHSHHSHQQAVPQRAPAPVSYGQPGAQQPSYGQQVAHGGGRPSVMDIMEAGPSQPSADPINDLFGRFAGDDDDDHDNENDDPGPGPPLAARVVNPGRVPVSDAPARPASIGNSRGSRSRKPIASDRRDAVDTGGGFGFGDGGFRPYEPKPGGFDWEAYQREYMQPRLRTPSPEPEPEPEPEYEPEIPEYHHEPEPELEPARRRGGRRMQPLPRSNRGPAPRVTPARESPHHGGAGGGYESGYSRGEYESGPGPVRGGGNGGFDPGASLLDWGAPLPGDDTYYGGGEGDPYASQYAGYENDYHDDRNPYANDPFGDGNGGRSPYNDRGGSQMMSINNHASPGMKRSPVSKKPPVPKRSAMKQHSAYGGGGGGGGYDDYDGYGYDDPYGGGARGPGYHDPHAYRPDRRAGHGMDYEPRRPDDYRRMLGENGKYLMLGSLGVDTDTEEHRKARARAEAIKEFDRQAREQNKIQAEKARAKKAKQPLVYRERLQQKFDINRSSDKPLDPNAPPSKRDVMLKYGKTVPKPKPAAPREEKVQQSVHEHGKGRGYSSRANDFVDYMNHPAVPDESQMAELERLEIEYRIHQEKLAALNIF</sequence>
<dbReference type="InParanoid" id="C1FIY9"/>
<protein>
    <recommendedName>
        <fullName evidence="2">Calponin-homology (CH) domain-containing protein</fullName>
    </recommendedName>
</protein>
<evidence type="ECO:0000313" key="3">
    <source>
        <dbReference type="EMBL" id="ACO70499.1"/>
    </source>
</evidence>
<proteinExistence type="predicted"/>
<feature type="compositionally biased region" description="Gly residues" evidence="1">
    <location>
        <begin position="406"/>
        <end position="416"/>
    </location>
</feature>
<dbReference type="InterPro" id="IPR052111">
    <property type="entry name" value="Spermatogenesis_Ciliary_MAP"/>
</dbReference>
<dbReference type="EMBL" id="CP001577">
    <property type="protein sequence ID" value="ACO70499.1"/>
    <property type="molecule type" value="Genomic_DNA"/>
</dbReference>
<feature type="compositionally biased region" description="Basic and acidic residues" evidence="1">
    <location>
        <begin position="615"/>
        <end position="627"/>
    </location>
</feature>
<dbReference type="PROSITE" id="PS50021">
    <property type="entry name" value="CH"/>
    <property type="match status" value="1"/>
</dbReference>
<dbReference type="eggNOG" id="ENOG502QU8V">
    <property type="taxonomic scope" value="Eukaryota"/>
</dbReference>
<dbReference type="Pfam" id="PF06294">
    <property type="entry name" value="CH_2"/>
    <property type="match status" value="1"/>
</dbReference>
<dbReference type="GeneID" id="8247891"/>
<feature type="compositionally biased region" description="Acidic residues" evidence="1">
    <location>
        <begin position="327"/>
        <end position="339"/>
    </location>
</feature>
<gene>
    <name evidence="3" type="ORF">MICPUN_63176</name>
</gene>
<evidence type="ECO:0000256" key="1">
    <source>
        <dbReference type="SAM" id="MobiDB-lite"/>
    </source>
</evidence>
<dbReference type="GO" id="GO:0051493">
    <property type="term" value="P:regulation of cytoskeleton organization"/>
    <property type="evidence" value="ECO:0007669"/>
    <property type="project" value="TreeGrafter"/>
</dbReference>